<organism evidence="2 3">
    <name type="scientific">Candidatus Lokiarchaeum ossiferum</name>
    <dbReference type="NCBI Taxonomy" id="2951803"/>
    <lineage>
        <taxon>Archaea</taxon>
        <taxon>Promethearchaeati</taxon>
        <taxon>Promethearchaeota</taxon>
        <taxon>Promethearchaeia</taxon>
        <taxon>Promethearchaeales</taxon>
        <taxon>Promethearchaeaceae</taxon>
        <taxon>Candidatus Lokiarchaeum</taxon>
    </lineage>
</organism>
<keyword evidence="1" id="KW-1133">Transmembrane helix</keyword>
<proteinExistence type="predicted"/>
<dbReference type="EMBL" id="CP104013">
    <property type="protein sequence ID" value="UYP45750.1"/>
    <property type="molecule type" value="Genomic_DNA"/>
</dbReference>
<keyword evidence="1" id="KW-0472">Membrane</keyword>
<gene>
    <name evidence="2" type="ORF">NEF87_002035</name>
</gene>
<accession>A0ABY6HQF9</accession>
<feature type="transmembrane region" description="Helical" evidence="1">
    <location>
        <begin position="20"/>
        <end position="39"/>
    </location>
</feature>
<feature type="transmembrane region" description="Helical" evidence="1">
    <location>
        <begin position="81"/>
        <end position="105"/>
    </location>
</feature>
<protein>
    <submittedName>
        <fullName evidence="2">Uncharacterized protein</fullName>
    </submittedName>
</protein>
<keyword evidence="3" id="KW-1185">Reference proteome</keyword>
<keyword evidence="1" id="KW-0812">Transmembrane</keyword>
<evidence type="ECO:0000313" key="2">
    <source>
        <dbReference type="EMBL" id="UYP45750.1"/>
    </source>
</evidence>
<reference evidence="2" key="1">
    <citation type="submission" date="2022-09" db="EMBL/GenBank/DDBJ databases">
        <title>Actin cytoskeleton and complex cell architecture in an #Asgard archaeon.</title>
        <authorList>
            <person name="Ponce Toledo R.I."/>
            <person name="Schleper C."/>
            <person name="Rodrigues Oliveira T."/>
            <person name="Wollweber F."/>
            <person name="Xu J."/>
            <person name="Rittmann S."/>
            <person name="Klingl A."/>
            <person name="Pilhofer M."/>
        </authorList>
    </citation>
    <scope>NUCLEOTIDE SEQUENCE</scope>
    <source>
        <strain evidence="2">B-35</strain>
    </source>
</reference>
<sequence>MIKTTYRFSNRTKKRKFSVWRSICALGILIGLGLVLLYVSKWTNFSITLDEEKYEPYRTEGVNNETIEELKENYENYWRPIINITLPVGIVLFFGCFFVGNYVLVKIFVSDKSKSFA</sequence>
<evidence type="ECO:0000313" key="3">
    <source>
        <dbReference type="Proteomes" id="UP001208689"/>
    </source>
</evidence>
<dbReference type="Proteomes" id="UP001208689">
    <property type="component" value="Chromosome"/>
</dbReference>
<evidence type="ECO:0000256" key="1">
    <source>
        <dbReference type="SAM" id="Phobius"/>
    </source>
</evidence>
<name>A0ABY6HQF9_9ARCH</name>